<accession>X1EL56</accession>
<sequence>MDGRGLCLESYVPSSFNTYAFQVNFLGIKHIS</sequence>
<evidence type="ECO:0000313" key="1">
    <source>
        <dbReference type="EMBL" id="GAH34061.1"/>
    </source>
</evidence>
<gene>
    <name evidence="1" type="ORF">S03H2_22120</name>
</gene>
<reference evidence="1" key="1">
    <citation type="journal article" date="2014" name="Front. Microbiol.">
        <title>High frequency of phylogenetically diverse reductive dehalogenase-homologous genes in deep subseafloor sedimentary metagenomes.</title>
        <authorList>
            <person name="Kawai M."/>
            <person name="Futagami T."/>
            <person name="Toyoda A."/>
            <person name="Takaki Y."/>
            <person name="Nishi S."/>
            <person name="Hori S."/>
            <person name="Arai W."/>
            <person name="Tsubouchi T."/>
            <person name="Morono Y."/>
            <person name="Uchiyama I."/>
            <person name="Ito T."/>
            <person name="Fujiyama A."/>
            <person name="Inagaki F."/>
            <person name="Takami H."/>
        </authorList>
    </citation>
    <scope>NUCLEOTIDE SEQUENCE</scope>
    <source>
        <strain evidence="1">Expedition CK06-06</strain>
    </source>
</reference>
<dbReference type="AlphaFoldDB" id="X1EL56"/>
<protein>
    <submittedName>
        <fullName evidence="1">Uncharacterized protein</fullName>
    </submittedName>
</protein>
<dbReference type="EMBL" id="BARU01011862">
    <property type="protein sequence ID" value="GAH34061.1"/>
    <property type="molecule type" value="Genomic_DNA"/>
</dbReference>
<feature type="non-terminal residue" evidence="1">
    <location>
        <position position="32"/>
    </location>
</feature>
<name>X1EL56_9ZZZZ</name>
<proteinExistence type="predicted"/>
<comment type="caution">
    <text evidence="1">The sequence shown here is derived from an EMBL/GenBank/DDBJ whole genome shotgun (WGS) entry which is preliminary data.</text>
</comment>
<organism evidence="1">
    <name type="scientific">marine sediment metagenome</name>
    <dbReference type="NCBI Taxonomy" id="412755"/>
    <lineage>
        <taxon>unclassified sequences</taxon>
        <taxon>metagenomes</taxon>
        <taxon>ecological metagenomes</taxon>
    </lineage>
</organism>